<dbReference type="GO" id="GO:0046872">
    <property type="term" value="F:metal ion binding"/>
    <property type="evidence" value="ECO:0007669"/>
    <property type="project" value="UniProtKB-KW"/>
</dbReference>
<evidence type="ECO:0000259" key="4">
    <source>
        <dbReference type="PROSITE" id="PS51677"/>
    </source>
</evidence>
<dbReference type="GO" id="GO:0016810">
    <property type="term" value="F:hydrolase activity, acting on carbon-nitrogen (but not peptide) bonds"/>
    <property type="evidence" value="ECO:0007669"/>
    <property type="project" value="InterPro"/>
</dbReference>
<dbReference type="PANTHER" id="PTHR10587">
    <property type="entry name" value="GLYCOSYL TRANSFERASE-RELATED"/>
    <property type="match status" value="1"/>
</dbReference>
<dbReference type="PANTHER" id="PTHR10587:SF133">
    <property type="entry name" value="CHITIN DEACETYLASE 1-RELATED"/>
    <property type="match status" value="1"/>
</dbReference>
<dbReference type="GO" id="GO:0005975">
    <property type="term" value="P:carbohydrate metabolic process"/>
    <property type="evidence" value="ECO:0007669"/>
    <property type="project" value="InterPro"/>
</dbReference>
<name>A0A919BCE0_9GAMM</name>
<dbReference type="EMBL" id="BNCK01000001">
    <property type="protein sequence ID" value="GHF79273.1"/>
    <property type="molecule type" value="Genomic_DNA"/>
</dbReference>
<feature type="domain" description="NodB homology" evidence="4">
    <location>
        <begin position="67"/>
        <end position="250"/>
    </location>
</feature>
<reference evidence="5" key="1">
    <citation type="journal article" date="2014" name="Int. J. Syst. Evol. Microbiol.">
        <title>Complete genome sequence of Corynebacterium casei LMG S-19264T (=DSM 44701T), isolated from a smear-ripened cheese.</title>
        <authorList>
            <consortium name="US DOE Joint Genome Institute (JGI-PGF)"/>
            <person name="Walter F."/>
            <person name="Albersmeier A."/>
            <person name="Kalinowski J."/>
            <person name="Ruckert C."/>
        </authorList>
    </citation>
    <scope>NUCLEOTIDE SEQUENCE</scope>
    <source>
        <strain evidence="5">KCTC 42731</strain>
    </source>
</reference>
<dbReference type="CDD" id="cd10917">
    <property type="entry name" value="CE4_NodB_like_6s_7s"/>
    <property type="match status" value="1"/>
</dbReference>
<keyword evidence="3" id="KW-0732">Signal</keyword>
<proteinExistence type="predicted"/>
<evidence type="ECO:0000256" key="2">
    <source>
        <dbReference type="ARBA" id="ARBA00022801"/>
    </source>
</evidence>
<dbReference type="Gene3D" id="3.20.20.370">
    <property type="entry name" value="Glycoside hydrolase/deacetylase"/>
    <property type="match status" value="1"/>
</dbReference>
<reference evidence="5" key="2">
    <citation type="submission" date="2020-09" db="EMBL/GenBank/DDBJ databases">
        <authorList>
            <person name="Sun Q."/>
            <person name="Kim S."/>
        </authorList>
    </citation>
    <scope>NUCLEOTIDE SEQUENCE</scope>
    <source>
        <strain evidence="5">KCTC 42731</strain>
    </source>
</reference>
<dbReference type="Proteomes" id="UP000623842">
    <property type="component" value="Unassembled WGS sequence"/>
</dbReference>
<evidence type="ECO:0000313" key="6">
    <source>
        <dbReference type="Proteomes" id="UP000623842"/>
    </source>
</evidence>
<dbReference type="RefSeq" id="WP_189766952.1">
    <property type="nucleotide sequence ID" value="NZ_BNCK01000001.1"/>
</dbReference>
<dbReference type="InterPro" id="IPR011330">
    <property type="entry name" value="Glyco_hydro/deAcase_b/a-brl"/>
</dbReference>
<dbReference type="SUPFAM" id="SSF88713">
    <property type="entry name" value="Glycoside hydrolase/deacetylase"/>
    <property type="match status" value="1"/>
</dbReference>
<keyword evidence="1" id="KW-0479">Metal-binding</keyword>
<dbReference type="InterPro" id="IPR050248">
    <property type="entry name" value="Polysacc_deacetylase_ArnD"/>
</dbReference>
<accession>A0A919BCE0</accession>
<keyword evidence="6" id="KW-1185">Reference proteome</keyword>
<evidence type="ECO:0000313" key="5">
    <source>
        <dbReference type="EMBL" id="GHF79273.1"/>
    </source>
</evidence>
<evidence type="ECO:0000256" key="3">
    <source>
        <dbReference type="SAM" id="SignalP"/>
    </source>
</evidence>
<dbReference type="AlphaFoldDB" id="A0A919BCE0"/>
<dbReference type="InterPro" id="IPR002509">
    <property type="entry name" value="NODB_dom"/>
</dbReference>
<evidence type="ECO:0000256" key="1">
    <source>
        <dbReference type="ARBA" id="ARBA00022723"/>
    </source>
</evidence>
<feature type="chain" id="PRO_5037688198" description="NodB homology domain-containing protein" evidence="3">
    <location>
        <begin position="23"/>
        <end position="259"/>
    </location>
</feature>
<dbReference type="Pfam" id="PF01522">
    <property type="entry name" value="Polysacc_deac_1"/>
    <property type="match status" value="1"/>
</dbReference>
<gene>
    <name evidence="5" type="ORF">GCM10017161_03050</name>
</gene>
<comment type="caution">
    <text evidence="5">The sequence shown here is derived from an EMBL/GenBank/DDBJ whole genome shotgun (WGS) entry which is preliminary data.</text>
</comment>
<sequence>MSKTFFYAATMLILSHLLGCQATQNSAKPQSKIPHIRGENINLNGFHETRAKTFGQHYILEAQTSKKLLSLTFDDGPSQYTLAIAKVLAKYKIPATFFMLGNEMQQHPEIVKAIHHQGHQIANHSWDHPDVSTFNNAKTFWQQQVASQATTLKQIVGISSNIFRPPYGRITDTQVEHLIKNGMVTVMFSIDTKDWDENDNAVDTLVDRATKYAHPGAIILMHDGGGNRQNTVNALAPIIEFYLAQGYQFVRLDTLLAND</sequence>
<dbReference type="PROSITE" id="PS51677">
    <property type="entry name" value="NODB"/>
    <property type="match status" value="1"/>
</dbReference>
<dbReference type="GO" id="GO:0016020">
    <property type="term" value="C:membrane"/>
    <property type="evidence" value="ECO:0007669"/>
    <property type="project" value="TreeGrafter"/>
</dbReference>
<feature type="signal peptide" evidence="3">
    <location>
        <begin position="1"/>
        <end position="22"/>
    </location>
</feature>
<organism evidence="5 6">
    <name type="scientific">Thalassotalea marina</name>
    <dbReference type="NCBI Taxonomy" id="1673741"/>
    <lineage>
        <taxon>Bacteria</taxon>
        <taxon>Pseudomonadati</taxon>
        <taxon>Pseudomonadota</taxon>
        <taxon>Gammaproteobacteria</taxon>
        <taxon>Alteromonadales</taxon>
        <taxon>Colwelliaceae</taxon>
        <taxon>Thalassotalea</taxon>
    </lineage>
</organism>
<protein>
    <recommendedName>
        <fullName evidence="4">NodB homology domain-containing protein</fullName>
    </recommendedName>
</protein>
<keyword evidence="2" id="KW-0378">Hydrolase</keyword>